<proteinExistence type="predicted"/>
<feature type="transmembrane region" description="Helical" evidence="6">
    <location>
        <begin position="311"/>
        <end position="341"/>
    </location>
</feature>
<accession>L0FCR6</accession>
<dbReference type="KEGG" id="ddl:Desdi_3351"/>
<dbReference type="InterPro" id="IPR038766">
    <property type="entry name" value="Membrane_comp_ABC_pdt"/>
</dbReference>
<feature type="transmembrane region" description="Helical" evidence="6">
    <location>
        <begin position="660"/>
        <end position="680"/>
    </location>
</feature>
<evidence type="ECO:0000256" key="3">
    <source>
        <dbReference type="ARBA" id="ARBA00022692"/>
    </source>
</evidence>
<dbReference type="AlphaFoldDB" id="L0FCR6"/>
<dbReference type="PANTHER" id="PTHR30287">
    <property type="entry name" value="MEMBRANE COMPONENT OF PREDICTED ABC SUPERFAMILY METABOLITE UPTAKE TRANSPORTER"/>
    <property type="match status" value="1"/>
</dbReference>
<gene>
    <name evidence="8" type="ordered locus">Desdi_3351</name>
</gene>
<feature type="transmembrane region" description="Helical" evidence="6">
    <location>
        <begin position="435"/>
        <end position="454"/>
    </location>
</feature>
<comment type="subcellular location">
    <subcellularLocation>
        <location evidence="1">Cell membrane</location>
        <topology evidence="1">Multi-pass membrane protein</topology>
    </subcellularLocation>
</comment>
<feature type="transmembrane region" description="Helical" evidence="6">
    <location>
        <begin position="754"/>
        <end position="771"/>
    </location>
</feature>
<keyword evidence="9" id="KW-1185">Reference proteome</keyword>
<keyword evidence="8" id="KW-0449">Lipoprotein</keyword>
<feature type="domain" description="ABC3 transporter permease C-terminal" evidence="7">
    <location>
        <begin position="270"/>
        <end position="389"/>
    </location>
</feature>
<dbReference type="PANTHER" id="PTHR30287:SF1">
    <property type="entry name" value="INNER MEMBRANE PROTEIN"/>
    <property type="match status" value="1"/>
</dbReference>
<sequence length="792" mass="87738">MVVLRKKLIREIKANLGVYLACIVVIMIGLLTYTSMSIAVENLERAQNHFYAETHFADGFIKVNGYPEGKVTNLANLEGIDRVEGRIVKDARLFSEETEGNRYLRLVSMNFTNGPDLNQAQLFSGQWPEEGKMEILVDPKFIAANSLALGDTLTLILEGKRSSFTVVGTAQSPEFIYAMRSAQELYPDPATFGIAYVPQSSLSAIVKEAGQVNDIAFTLEPGASFEDSKLLLEKSLKPYGLQSIFPRKDQTSHAILESELSSLRSTAKALPLVFLAVASIILYTMLRRLIEQQRMNIGNLKAFGFTNREIILHYLSYPLFIGGVGGLLGGLAGIALSFPLITLYEEFFALPGLESHFSWKYLFLGLALSLVFSLLSGLKSSLDILRLEPAEAMRPAAPRDSGKTPIERFTWLWNNLTSQSQMGIRNVFRSPMRSIFTVVGMAVIFSLMAVSWSMDNMIDKLTTFQFQQVQTYDVKVSLNRPESSRSLQYALAHEPGVTHLEPLLEIPATLQNQWYKKEVAVLGINQDSTLYNVLNQKGEKVPIPQDGILLSERLARLLQVQVGDAIQVESPLRRQINSDQKEQLIVRGVIPQYVGLNAFMEIGALADLLQQGDIATSMLIQMDAQEVSALKSRYRDAERVGNIESSQESAAKIEELMGSYGFTIYFLAVIAGFAGFALIYNSSIISLSERQRELASLRVLGLTAKEALQVITSEQWLLTLFGVLLGIPLSFGLLEAMAQSMSTDLYSIPTEIPPSALLGAVMGTAISVWIAQTRTYNKIKKLPFVEVLATKE</sequence>
<dbReference type="eggNOG" id="COG0577">
    <property type="taxonomic scope" value="Bacteria"/>
</dbReference>
<dbReference type="GO" id="GO:0005886">
    <property type="term" value="C:plasma membrane"/>
    <property type="evidence" value="ECO:0007669"/>
    <property type="project" value="UniProtKB-SubCell"/>
</dbReference>
<dbReference type="STRING" id="871963.Desdi_3351"/>
<evidence type="ECO:0000256" key="6">
    <source>
        <dbReference type="SAM" id="Phobius"/>
    </source>
</evidence>
<feature type="transmembrane region" description="Helical" evidence="6">
    <location>
        <begin position="716"/>
        <end position="734"/>
    </location>
</feature>
<feature type="transmembrane region" description="Helical" evidence="6">
    <location>
        <begin position="269"/>
        <end position="290"/>
    </location>
</feature>
<name>L0FCR6_DESDL</name>
<keyword evidence="2" id="KW-1003">Cell membrane</keyword>
<evidence type="ECO:0000313" key="9">
    <source>
        <dbReference type="Proteomes" id="UP000010797"/>
    </source>
</evidence>
<evidence type="ECO:0000256" key="5">
    <source>
        <dbReference type="ARBA" id="ARBA00023136"/>
    </source>
</evidence>
<dbReference type="HOGENOM" id="CLU_005531_2_0_9"/>
<evidence type="ECO:0000256" key="4">
    <source>
        <dbReference type="ARBA" id="ARBA00022989"/>
    </source>
</evidence>
<organism evidence="8 9">
    <name type="scientific">Desulfitobacterium dichloroeliminans (strain LMG P-21439 / DCA1)</name>
    <dbReference type="NCBI Taxonomy" id="871963"/>
    <lineage>
        <taxon>Bacteria</taxon>
        <taxon>Bacillati</taxon>
        <taxon>Bacillota</taxon>
        <taxon>Clostridia</taxon>
        <taxon>Eubacteriales</taxon>
        <taxon>Desulfitobacteriaceae</taxon>
        <taxon>Desulfitobacterium</taxon>
    </lineage>
</organism>
<dbReference type="RefSeq" id="WP_015263702.1">
    <property type="nucleotide sequence ID" value="NC_019903.1"/>
</dbReference>
<keyword evidence="3 6" id="KW-0812">Transmembrane</keyword>
<dbReference type="EMBL" id="CP003344">
    <property type="protein sequence ID" value="AGA70743.1"/>
    <property type="molecule type" value="Genomic_DNA"/>
</dbReference>
<protein>
    <submittedName>
        <fullName evidence="8">ABC-type transport system, involved in lipoprotein release, permease component</fullName>
    </submittedName>
</protein>
<evidence type="ECO:0000259" key="7">
    <source>
        <dbReference type="Pfam" id="PF02687"/>
    </source>
</evidence>
<feature type="transmembrane region" description="Helical" evidence="6">
    <location>
        <begin position="12"/>
        <end position="33"/>
    </location>
</feature>
<keyword evidence="5 6" id="KW-0472">Membrane</keyword>
<dbReference type="OrthoDB" id="5137249at2"/>
<feature type="domain" description="ABC3 transporter permease C-terminal" evidence="7">
    <location>
        <begin position="666"/>
        <end position="781"/>
    </location>
</feature>
<dbReference type="Pfam" id="PF02687">
    <property type="entry name" value="FtsX"/>
    <property type="match status" value="2"/>
</dbReference>
<feature type="transmembrane region" description="Helical" evidence="6">
    <location>
        <begin position="361"/>
        <end position="378"/>
    </location>
</feature>
<evidence type="ECO:0000313" key="8">
    <source>
        <dbReference type="EMBL" id="AGA70743.1"/>
    </source>
</evidence>
<dbReference type="InterPro" id="IPR003838">
    <property type="entry name" value="ABC3_permease_C"/>
</dbReference>
<keyword evidence="4 6" id="KW-1133">Transmembrane helix</keyword>
<evidence type="ECO:0000256" key="2">
    <source>
        <dbReference type="ARBA" id="ARBA00022475"/>
    </source>
</evidence>
<reference evidence="9" key="1">
    <citation type="submission" date="2012-02" db="EMBL/GenBank/DDBJ databases">
        <title>Complete sequence of Desulfitobacterium dichloroeliminans LMG P-21439.</title>
        <authorList>
            <person name="Lucas S."/>
            <person name="Han J."/>
            <person name="Lapidus A."/>
            <person name="Cheng J.-F."/>
            <person name="Goodwin L."/>
            <person name="Pitluck S."/>
            <person name="Peters L."/>
            <person name="Ovchinnikova G."/>
            <person name="Teshima H."/>
            <person name="Detter J.C."/>
            <person name="Han C."/>
            <person name="Tapia R."/>
            <person name="Land M."/>
            <person name="Hauser L."/>
            <person name="Kyrpides N."/>
            <person name="Ivanova N."/>
            <person name="Pagani I."/>
            <person name="Kruse T."/>
            <person name="de Vos W.M."/>
            <person name="Boon N."/>
            <person name="Smidt H."/>
            <person name="Woyke T."/>
        </authorList>
    </citation>
    <scope>NUCLEOTIDE SEQUENCE [LARGE SCALE GENOMIC DNA]</scope>
    <source>
        <strain evidence="9">LMG P-21439 / DCA1</strain>
    </source>
</reference>
<evidence type="ECO:0000256" key="1">
    <source>
        <dbReference type="ARBA" id="ARBA00004651"/>
    </source>
</evidence>
<dbReference type="Proteomes" id="UP000010797">
    <property type="component" value="Chromosome"/>
</dbReference>